<dbReference type="PANTHER" id="PTHR12126:SF11">
    <property type="entry name" value="NADH DEHYDROGENASE [UBIQUINONE] 1 ALPHA SUBCOMPLEX SUBUNIT 9, MITOCHONDRIAL"/>
    <property type="match status" value="1"/>
</dbReference>
<dbReference type="Proteomes" id="UP000255265">
    <property type="component" value="Unassembled WGS sequence"/>
</dbReference>
<dbReference type="OrthoDB" id="5292533at2"/>
<evidence type="ECO:0000259" key="1">
    <source>
        <dbReference type="Pfam" id="PF01370"/>
    </source>
</evidence>
<dbReference type="InterPro" id="IPR036291">
    <property type="entry name" value="NAD(P)-bd_dom_sf"/>
</dbReference>
<organism evidence="2 3">
    <name type="scientific">Pseudacidovorax intermedius</name>
    <dbReference type="NCBI Taxonomy" id="433924"/>
    <lineage>
        <taxon>Bacteria</taxon>
        <taxon>Pseudomonadati</taxon>
        <taxon>Pseudomonadota</taxon>
        <taxon>Betaproteobacteria</taxon>
        <taxon>Burkholderiales</taxon>
        <taxon>Comamonadaceae</taxon>
        <taxon>Pseudacidovorax</taxon>
    </lineage>
</organism>
<dbReference type="PANTHER" id="PTHR12126">
    <property type="entry name" value="NADH-UBIQUINONE OXIDOREDUCTASE 39 KDA SUBUNIT-RELATED"/>
    <property type="match status" value="1"/>
</dbReference>
<dbReference type="InterPro" id="IPR051207">
    <property type="entry name" value="ComplexI_NDUFA9_subunit"/>
</dbReference>
<evidence type="ECO:0000313" key="2">
    <source>
        <dbReference type="EMBL" id="RDI28834.1"/>
    </source>
</evidence>
<name>A0A370FPM4_9BURK</name>
<dbReference type="SUPFAM" id="SSF51735">
    <property type="entry name" value="NAD(P)-binding Rossmann-fold domains"/>
    <property type="match status" value="1"/>
</dbReference>
<dbReference type="InterPro" id="IPR001509">
    <property type="entry name" value="Epimerase_deHydtase"/>
</dbReference>
<gene>
    <name evidence="2" type="ORF">DFR41_101590</name>
</gene>
<protein>
    <submittedName>
        <fullName evidence="2">Nucleoside-diphosphate-sugar epimerase</fullName>
    </submittedName>
</protein>
<proteinExistence type="predicted"/>
<dbReference type="AlphaFoldDB" id="A0A370FPM4"/>
<dbReference type="Pfam" id="PF01370">
    <property type="entry name" value="Epimerase"/>
    <property type="match status" value="1"/>
</dbReference>
<dbReference type="RefSeq" id="WP_017760444.1">
    <property type="nucleotide sequence ID" value="NZ_QQAV01000001.1"/>
</dbReference>
<sequence>MDASLPAPAGHGLPQRGSPQRVLLVGASGFLGRHIAAALASQSHAVAPVSRRHGLDLARLDSPEAWQPLLVGIDAVINAAGILVEQQGQTFEAVHVRAPQALFDACARAGVQRVVQISALGADGSAFSAYHLSKRAADDALRRLPLDWFVLRPSLVHGADGHSARILMRCARLPWIPVLGTGRQRIQPVLVEDLCATVLACLRAPQARQTLDVVGPEPLTFAEWLQRLRAAQGRAPARLLHIPTAWAYAAAAVAGGLSPLLRRDNLRMLEAGNVADAKPLAQFLGRLPATLAPASGAGAAHAEGAAS</sequence>
<comment type="caution">
    <text evidence="2">The sequence shown here is derived from an EMBL/GenBank/DDBJ whole genome shotgun (WGS) entry which is preliminary data.</text>
</comment>
<evidence type="ECO:0000313" key="3">
    <source>
        <dbReference type="Proteomes" id="UP000255265"/>
    </source>
</evidence>
<dbReference type="Gene3D" id="3.40.50.720">
    <property type="entry name" value="NAD(P)-binding Rossmann-like Domain"/>
    <property type="match status" value="1"/>
</dbReference>
<dbReference type="EMBL" id="QQAV01000001">
    <property type="protein sequence ID" value="RDI28834.1"/>
    <property type="molecule type" value="Genomic_DNA"/>
</dbReference>
<feature type="domain" description="NAD-dependent epimerase/dehydratase" evidence="1">
    <location>
        <begin position="22"/>
        <end position="208"/>
    </location>
</feature>
<reference evidence="2 3" key="1">
    <citation type="submission" date="2018-07" db="EMBL/GenBank/DDBJ databases">
        <title>Genomic Encyclopedia of Type Strains, Phase IV (KMG-IV): sequencing the most valuable type-strain genomes for metagenomic binning, comparative biology and taxonomic classification.</title>
        <authorList>
            <person name="Goeker M."/>
        </authorList>
    </citation>
    <scope>NUCLEOTIDE SEQUENCE [LARGE SCALE GENOMIC DNA]</scope>
    <source>
        <strain evidence="2 3">DSM 21352</strain>
    </source>
</reference>
<keyword evidence="3" id="KW-1185">Reference proteome</keyword>
<accession>A0A370FPM4</accession>
<dbReference type="GO" id="GO:0044877">
    <property type="term" value="F:protein-containing complex binding"/>
    <property type="evidence" value="ECO:0007669"/>
    <property type="project" value="TreeGrafter"/>
</dbReference>